<keyword evidence="4 6" id="KW-0862">Zinc</keyword>
<feature type="region of interest" description="Disordered" evidence="7">
    <location>
        <begin position="246"/>
        <end position="268"/>
    </location>
</feature>
<evidence type="ECO:0000256" key="1">
    <source>
        <dbReference type="ARBA" id="ARBA00022670"/>
    </source>
</evidence>
<evidence type="ECO:0000259" key="9">
    <source>
        <dbReference type="Pfam" id="PF01435"/>
    </source>
</evidence>
<gene>
    <name evidence="10" type="ORF">ACFFJP_05225</name>
</gene>
<comment type="caution">
    <text evidence="10">The sequence shown here is derived from an EMBL/GenBank/DDBJ whole genome shotgun (WGS) entry which is preliminary data.</text>
</comment>
<organism evidence="10 11">
    <name type="scientific">Rheinheimera tilapiae</name>
    <dbReference type="NCBI Taxonomy" id="875043"/>
    <lineage>
        <taxon>Bacteria</taxon>
        <taxon>Pseudomonadati</taxon>
        <taxon>Pseudomonadota</taxon>
        <taxon>Gammaproteobacteria</taxon>
        <taxon>Chromatiales</taxon>
        <taxon>Chromatiaceae</taxon>
        <taxon>Rheinheimera</taxon>
    </lineage>
</organism>
<proteinExistence type="inferred from homology"/>
<evidence type="ECO:0000256" key="3">
    <source>
        <dbReference type="ARBA" id="ARBA00022801"/>
    </source>
</evidence>
<accession>A0ABV6BA36</accession>
<keyword evidence="1 6" id="KW-0645">Protease</keyword>
<evidence type="ECO:0000256" key="4">
    <source>
        <dbReference type="ARBA" id="ARBA00022833"/>
    </source>
</evidence>
<protein>
    <submittedName>
        <fullName evidence="10">M48 family metallopeptidase</fullName>
    </submittedName>
</protein>
<name>A0ABV6BA36_9GAMM</name>
<keyword evidence="5 6" id="KW-0482">Metalloprotease</keyword>
<keyword evidence="3 6" id="KW-0378">Hydrolase</keyword>
<dbReference type="RefSeq" id="WP_377241166.1">
    <property type="nucleotide sequence ID" value="NZ_JBHLXP010000001.1"/>
</dbReference>
<evidence type="ECO:0000256" key="8">
    <source>
        <dbReference type="SAM" id="SignalP"/>
    </source>
</evidence>
<dbReference type="PROSITE" id="PS51257">
    <property type="entry name" value="PROKAR_LIPOPROTEIN"/>
    <property type="match status" value="1"/>
</dbReference>
<dbReference type="InterPro" id="IPR001915">
    <property type="entry name" value="Peptidase_M48"/>
</dbReference>
<dbReference type="PANTHER" id="PTHR22726">
    <property type="entry name" value="METALLOENDOPEPTIDASE OMA1"/>
    <property type="match status" value="1"/>
</dbReference>
<evidence type="ECO:0000313" key="11">
    <source>
        <dbReference type="Proteomes" id="UP001589813"/>
    </source>
</evidence>
<feature type="signal peptide" evidence="8">
    <location>
        <begin position="1"/>
        <end position="21"/>
    </location>
</feature>
<dbReference type="Pfam" id="PF01435">
    <property type="entry name" value="Peptidase_M48"/>
    <property type="match status" value="1"/>
</dbReference>
<dbReference type="Gene3D" id="3.30.2010.10">
    <property type="entry name" value="Metalloproteases ('zincins'), catalytic domain"/>
    <property type="match status" value="1"/>
</dbReference>
<feature type="chain" id="PRO_5045376253" evidence="8">
    <location>
        <begin position="22"/>
        <end position="268"/>
    </location>
</feature>
<evidence type="ECO:0000256" key="5">
    <source>
        <dbReference type="ARBA" id="ARBA00023049"/>
    </source>
</evidence>
<keyword evidence="11" id="KW-1185">Reference proteome</keyword>
<feature type="domain" description="Peptidase M48" evidence="9">
    <location>
        <begin position="60"/>
        <end position="245"/>
    </location>
</feature>
<evidence type="ECO:0000256" key="7">
    <source>
        <dbReference type="SAM" id="MobiDB-lite"/>
    </source>
</evidence>
<reference evidence="10 11" key="1">
    <citation type="submission" date="2024-09" db="EMBL/GenBank/DDBJ databases">
        <authorList>
            <person name="Sun Q."/>
            <person name="Mori K."/>
        </authorList>
    </citation>
    <scope>NUCLEOTIDE SEQUENCE [LARGE SCALE GENOMIC DNA]</scope>
    <source>
        <strain evidence="10 11">KCTC 23315</strain>
    </source>
</reference>
<dbReference type="CDD" id="cd07331">
    <property type="entry name" value="M48C_Oma1_like"/>
    <property type="match status" value="1"/>
</dbReference>
<evidence type="ECO:0000256" key="6">
    <source>
        <dbReference type="RuleBase" id="RU003983"/>
    </source>
</evidence>
<dbReference type="InterPro" id="IPR051156">
    <property type="entry name" value="Mito/Outer_Membr_Metalloprot"/>
</dbReference>
<sequence length="268" mass="29001">MKKPFTLGMAALIMLGLSSCAESPTGRPQLMLFDQTQVNKMGIQTFEDLKAKTPVSKDKKTNQYVQCVAKQVLRVTPAKYQQNPWEIVVFDSDQVNAFALPGGKIGVYTGLLLVAENQHQLAAVIGHEIAHVMSGHSNERLSSNQAVQTTLGVADVALSAMDTRFKTELSTAFGLGAQVGVILPFSRVHESEADLIGLDLMAKAGFKPEESVKLWQNMAKQGSGGTPQILSSHPVPENRIKALQKNMPKADAEYQQRKATGGLPACNK</sequence>
<evidence type="ECO:0000256" key="2">
    <source>
        <dbReference type="ARBA" id="ARBA00022723"/>
    </source>
</evidence>
<comment type="cofactor">
    <cofactor evidence="6">
        <name>Zn(2+)</name>
        <dbReference type="ChEBI" id="CHEBI:29105"/>
    </cofactor>
    <text evidence="6">Binds 1 zinc ion per subunit.</text>
</comment>
<dbReference type="EMBL" id="JBHLXP010000001">
    <property type="protein sequence ID" value="MFC0047682.1"/>
    <property type="molecule type" value="Genomic_DNA"/>
</dbReference>
<dbReference type="Proteomes" id="UP001589813">
    <property type="component" value="Unassembled WGS sequence"/>
</dbReference>
<keyword evidence="8" id="KW-0732">Signal</keyword>
<evidence type="ECO:0000313" key="10">
    <source>
        <dbReference type="EMBL" id="MFC0047682.1"/>
    </source>
</evidence>
<dbReference type="PANTHER" id="PTHR22726:SF24">
    <property type="entry name" value="M48 FAMILY METALLOPEPTIDASE"/>
    <property type="match status" value="1"/>
</dbReference>
<comment type="similarity">
    <text evidence="6">Belongs to the peptidase M48 family.</text>
</comment>
<keyword evidence="2" id="KW-0479">Metal-binding</keyword>